<dbReference type="PANTHER" id="PTHR30419:SF2">
    <property type="entry name" value="LYSR FAMILY TRANSCRIPTIONAL REGULATOR"/>
    <property type="match status" value="1"/>
</dbReference>
<evidence type="ECO:0000259" key="5">
    <source>
        <dbReference type="PROSITE" id="PS50931"/>
    </source>
</evidence>
<dbReference type="InterPro" id="IPR005119">
    <property type="entry name" value="LysR_subst-bd"/>
</dbReference>
<evidence type="ECO:0000256" key="3">
    <source>
        <dbReference type="ARBA" id="ARBA00023125"/>
    </source>
</evidence>
<evidence type="ECO:0000313" key="6">
    <source>
        <dbReference type="EMBL" id="AOS64121.1"/>
    </source>
</evidence>
<dbReference type="SUPFAM" id="SSF46785">
    <property type="entry name" value="Winged helix' DNA-binding domain"/>
    <property type="match status" value="1"/>
</dbReference>
<comment type="similarity">
    <text evidence="1">Belongs to the LysR transcriptional regulatory family.</text>
</comment>
<reference evidence="7" key="1">
    <citation type="submission" date="2016-03" db="EMBL/GenBank/DDBJ databases">
        <title>Complete genome sequence of the type strain Actinoalloteichus hymeniacidonis DSM 45092.</title>
        <authorList>
            <person name="Schaffert L."/>
            <person name="Albersmeier A."/>
            <person name="Winkler A."/>
            <person name="Kalinowski J."/>
            <person name="Zotchev S."/>
            <person name="Ruckert C."/>
        </authorList>
    </citation>
    <scope>NUCLEOTIDE SEQUENCE [LARGE SCALE GENOMIC DNA]</scope>
    <source>
        <strain evidence="7">HPA177(T) (DSM 45092(T))</strain>
    </source>
</reference>
<keyword evidence="3" id="KW-0238">DNA-binding</keyword>
<dbReference type="Gene3D" id="1.10.10.10">
    <property type="entry name" value="Winged helix-like DNA-binding domain superfamily/Winged helix DNA-binding domain"/>
    <property type="match status" value="1"/>
</dbReference>
<dbReference type="PANTHER" id="PTHR30419">
    <property type="entry name" value="HTH-TYPE TRANSCRIPTIONAL REGULATOR YBHD"/>
    <property type="match status" value="1"/>
</dbReference>
<sequence length="310" mass="32703">MRYDLDDLRLFLHVVDEGSITAGARRMHLSLPSASARVRALEHHAGVTLLVRGRRGVRPTPAGSTLARHAHEVLAQTALLEGAVASYARPSAAPLVLLAGGSAMHRFVPQALVSFLRSHPDVDVTVSECRTPETMRLLAAGEADLGIVQSHEAIGDELPIEALGDDSLVAIGQAGGVLVDRAAVSYREVAEHPLVGLGPGSSLQHWIETSLGANAPAARFRTLVPDLTTLIALAVAGVGLAVVPRRSVAPESAVEVCELTDSWARRAHLLCWGARERGEPEIRTALADHLRAAARRGTEGGSSIVDGHQS</sequence>
<keyword evidence="2" id="KW-0805">Transcription regulation</keyword>
<keyword evidence="7" id="KW-1185">Reference proteome</keyword>
<dbReference type="InterPro" id="IPR036390">
    <property type="entry name" value="WH_DNA-bd_sf"/>
</dbReference>
<dbReference type="Proteomes" id="UP000095210">
    <property type="component" value="Chromosome"/>
</dbReference>
<accession>A0AAC9HS19</accession>
<dbReference type="GO" id="GO:0003677">
    <property type="term" value="F:DNA binding"/>
    <property type="evidence" value="ECO:0007669"/>
    <property type="project" value="UniProtKB-KW"/>
</dbReference>
<dbReference type="RefSeq" id="WP_069850203.1">
    <property type="nucleotide sequence ID" value="NZ_CP014859.1"/>
</dbReference>
<evidence type="ECO:0000256" key="1">
    <source>
        <dbReference type="ARBA" id="ARBA00009437"/>
    </source>
</evidence>
<dbReference type="AlphaFoldDB" id="A0AAC9HS19"/>
<gene>
    <name evidence="6" type="ORF">TL08_16605</name>
</gene>
<dbReference type="KEGG" id="ahm:TL08_16605"/>
<organism evidence="6 7">
    <name type="scientific">Actinoalloteichus hymeniacidonis</name>
    <dbReference type="NCBI Taxonomy" id="340345"/>
    <lineage>
        <taxon>Bacteria</taxon>
        <taxon>Bacillati</taxon>
        <taxon>Actinomycetota</taxon>
        <taxon>Actinomycetes</taxon>
        <taxon>Pseudonocardiales</taxon>
        <taxon>Pseudonocardiaceae</taxon>
        <taxon>Actinoalloteichus</taxon>
    </lineage>
</organism>
<dbReference type="Pfam" id="PF00126">
    <property type="entry name" value="HTH_1"/>
    <property type="match status" value="1"/>
</dbReference>
<dbReference type="EMBL" id="CP014859">
    <property type="protein sequence ID" value="AOS64121.1"/>
    <property type="molecule type" value="Genomic_DNA"/>
</dbReference>
<protein>
    <submittedName>
        <fullName evidence="6">Transcriptional regulator, LysR family</fullName>
    </submittedName>
</protein>
<evidence type="ECO:0000256" key="4">
    <source>
        <dbReference type="ARBA" id="ARBA00023163"/>
    </source>
</evidence>
<name>A0AAC9HS19_9PSEU</name>
<dbReference type="Pfam" id="PF03466">
    <property type="entry name" value="LysR_substrate"/>
    <property type="match status" value="1"/>
</dbReference>
<dbReference type="InterPro" id="IPR000847">
    <property type="entry name" value="LysR_HTH_N"/>
</dbReference>
<dbReference type="GO" id="GO:0003700">
    <property type="term" value="F:DNA-binding transcription factor activity"/>
    <property type="evidence" value="ECO:0007669"/>
    <property type="project" value="InterPro"/>
</dbReference>
<keyword evidence="4" id="KW-0804">Transcription</keyword>
<dbReference type="FunFam" id="1.10.10.10:FF:000001">
    <property type="entry name" value="LysR family transcriptional regulator"/>
    <property type="match status" value="1"/>
</dbReference>
<dbReference type="GO" id="GO:0005829">
    <property type="term" value="C:cytosol"/>
    <property type="evidence" value="ECO:0007669"/>
    <property type="project" value="TreeGrafter"/>
</dbReference>
<dbReference type="InterPro" id="IPR036388">
    <property type="entry name" value="WH-like_DNA-bd_sf"/>
</dbReference>
<dbReference type="SUPFAM" id="SSF53850">
    <property type="entry name" value="Periplasmic binding protein-like II"/>
    <property type="match status" value="1"/>
</dbReference>
<proteinExistence type="inferred from homology"/>
<dbReference type="PROSITE" id="PS50931">
    <property type="entry name" value="HTH_LYSR"/>
    <property type="match status" value="1"/>
</dbReference>
<dbReference type="InterPro" id="IPR050950">
    <property type="entry name" value="HTH-type_LysR_regulators"/>
</dbReference>
<evidence type="ECO:0000313" key="7">
    <source>
        <dbReference type="Proteomes" id="UP000095210"/>
    </source>
</evidence>
<feature type="domain" description="HTH lysR-type" evidence="5">
    <location>
        <begin position="1"/>
        <end position="60"/>
    </location>
</feature>
<evidence type="ECO:0000256" key="2">
    <source>
        <dbReference type="ARBA" id="ARBA00023015"/>
    </source>
</evidence>
<dbReference type="Gene3D" id="3.40.190.10">
    <property type="entry name" value="Periplasmic binding protein-like II"/>
    <property type="match status" value="2"/>
</dbReference>